<dbReference type="Gene3D" id="2.130.10.10">
    <property type="entry name" value="YVTN repeat-like/Quinoprotein amine dehydrogenase"/>
    <property type="match status" value="1"/>
</dbReference>
<dbReference type="InterPro" id="IPR011047">
    <property type="entry name" value="Quinoprotein_ADH-like_sf"/>
</dbReference>
<dbReference type="PANTHER" id="PTHR32303">
    <property type="entry name" value="QUINOPROTEIN ALCOHOL DEHYDROGENASE (CYTOCHROME C)"/>
    <property type="match status" value="1"/>
</dbReference>
<evidence type="ECO:0000256" key="1">
    <source>
        <dbReference type="ARBA" id="ARBA00001931"/>
    </source>
</evidence>
<dbReference type="AlphaFoldDB" id="A0AAE0JCM1"/>
<dbReference type="SUPFAM" id="SSF50998">
    <property type="entry name" value="Quinoprotein alcohol dehydrogenase-like"/>
    <property type="match status" value="1"/>
</dbReference>
<comment type="caution">
    <text evidence="5">The sequence shown here is derived from an EMBL/GenBank/DDBJ whole genome shotgun (WGS) entry which is preliminary data.</text>
</comment>
<dbReference type="InterPro" id="IPR015943">
    <property type="entry name" value="WD40/YVTN_repeat-like_dom_sf"/>
</dbReference>
<keyword evidence="3" id="KW-0560">Oxidoreductase</keyword>
<comment type="similarity">
    <text evidence="2">Belongs to the bacterial PQQ dehydrogenase family.</text>
</comment>
<evidence type="ECO:0000313" key="6">
    <source>
        <dbReference type="Proteomes" id="UP001278500"/>
    </source>
</evidence>
<organism evidence="5 6">
    <name type="scientific">Neurospora tetraspora</name>
    <dbReference type="NCBI Taxonomy" id="94610"/>
    <lineage>
        <taxon>Eukaryota</taxon>
        <taxon>Fungi</taxon>
        <taxon>Dikarya</taxon>
        <taxon>Ascomycota</taxon>
        <taxon>Pezizomycotina</taxon>
        <taxon>Sordariomycetes</taxon>
        <taxon>Sordariomycetidae</taxon>
        <taxon>Sordariales</taxon>
        <taxon>Sordariaceae</taxon>
        <taxon>Neurospora</taxon>
    </lineage>
</organism>
<dbReference type="PANTHER" id="PTHR32303:SF10">
    <property type="entry name" value="OUTER MEMBRANE PROTEIN ASSEMBLY FACTOR BAMB"/>
    <property type="match status" value="1"/>
</dbReference>
<reference evidence="5" key="2">
    <citation type="submission" date="2023-06" db="EMBL/GenBank/DDBJ databases">
        <authorList>
            <consortium name="Lawrence Berkeley National Laboratory"/>
            <person name="Haridas S."/>
            <person name="Hensen N."/>
            <person name="Bonometti L."/>
            <person name="Westerberg I."/>
            <person name="Brannstrom I.O."/>
            <person name="Guillou S."/>
            <person name="Cros-Aarteil S."/>
            <person name="Calhoun S."/>
            <person name="Kuo A."/>
            <person name="Mondo S."/>
            <person name="Pangilinan J."/>
            <person name="Riley R."/>
            <person name="Labutti K."/>
            <person name="Andreopoulos B."/>
            <person name="Lipzen A."/>
            <person name="Chen C."/>
            <person name="Yanf M."/>
            <person name="Daum C."/>
            <person name="Ng V."/>
            <person name="Clum A."/>
            <person name="Steindorff A."/>
            <person name="Ohm R."/>
            <person name="Martin F."/>
            <person name="Silar P."/>
            <person name="Natvig D."/>
            <person name="Lalanne C."/>
            <person name="Gautier V."/>
            <person name="Ament-Velasquez S.L."/>
            <person name="Kruys A."/>
            <person name="Hutchinson M.I."/>
            <person name="Powell A.J."/>
            <person name="Barry K."/>
            <person name="Miller A.N."/>
            <person name="Grigoriev I.V."/>
            <person name="Debuchy R."/>
            <person name="Gladieux P."/>
            <person name="Thoren M.H."/>
            <person name="Johannesson H."/>
        </authorList>
    </citation>
    <scope>NUCLEOTIDE SEQUENCE</scope>
    <source>
        <strain evidence="5">CBS 560.94</strain>
    </source>
</reference>
<accession>A0AAE0JCM1</accession>
<dbReference type="GeneID" id="87859234"/>
<evidence type="ECO:0000256" key="3">
    <source>
        <dbReference type="ARBA" id="ARBA00023002"/>
    </source>
</evidence>
<dbReference type="Gene3D" id="2.140.10.10">
    <property type="entry name" value="Quinoprotein alcohol dehydrogenase-like superfamily"/>
    <property type="match status" value="1"/>
</dbReference>
<dbReference type="EMBL" id="JAUEPP010000005">
    <property type="protein sequence ID" value="KAK3342555.1"/>
    <property type="molecule type" value="Genomic_DNA"/>
</dbReference>
<name>A0AAE0JCM1_9PEZI</name>
<dbReference type="Pfam" id="PF13360">
    <property type="entry name" value="PQQ_2"/>
    <property type="match status" value="1"/>
</dbReference>
<evidence type="ECO:0000313" key="5">
    <source>
        <dbReference type="EMBL" id="KAK3342555.1"/>
    </source>
</evidence>
<sequence length="628" mass="67013">MELQSEILGLDQQESTCRKGTRLSHTPLLKPIGLEMPHVSDLGFLLVEYIYAEPAVTLPFDQGPITILTETTTQHGQTTVFVVLSLADPDTHSSDSLSCPLLAVTATDNKARETPWIGWGGSNYNSRWASTNTKISSSNIQSLSEHCHVPGYVGGITATPSVVEGIAYFPAWNGSLVAFDYTSCKVKWDINVTQVILDYAPADPLQAAVAPYPISRTTPQLDLDNNIIYFATLWNALLVAADLKTGKVLATHRINAHPLAQVTQSHTLLGDIIYSGAASAEESVGFLPGVNYTCCTFIGNAIAVRFNRKAKKFTTLWDVPMMPPNDDPSEPGFWSGSAIWGSQPSIDPKRNTIFYATGNLYSVPDPWLACTADPAHPTCELPSRVWQEAVVALDLKTGNVKWVHRLVVLDAWSVACLNATFDAGLCPQTPGPDADFGMAPAFVPRGGKKGKDVVVVGQKNGNLYSLAADTGDLEWAVSTGPGGQGGGLTWGIAVDDKRVYYVTVNSESGTWTPAPQPGSGPGRSTNGSAYGAADLETGEILWETPAPDNWLVGNPPTVVGDLVLLGRKVDTPAEGHLVVLRKSTGEIILDKPLDSHFTGGIAVAGKSLLFGTGFHGVIPGSFYVLSVN</sequence>
<gene>
    <name evidence="5" type="ORF">B0H65DRAFT_223206</name>
</gene>
<keyword evidence="6" id="KW-1185">Reference proteome</keyword>
<comment type="cofactor">
    <cofactor evidence="1">
        <name>pyrroloquinoline quinone</name>
        <dbReference type="ChEBI" id="CHEBI:58442"/>
    </cofactor>
</comment>
<evidence type="ECO:0000259" key="4">
    <source>
        <dbReference type="Pfam" id="PF13360"/>
    </source>
</evidence>
<protein>
    <submittedName>
        <fullName evidence="5">Quinon protein alcohol dehydrogenase-like superfamily</fullName>
    </submittedName>
</protein>
<dbReference type="Gene3D" id="2.40.10.480">
    <property type="match status" value="1"/>
</dbReference>
<proteinExistence type="inferred from homology"/>
<feature type="domain" description="Pyrrolo-quinoline quinone repeat" evidence="4">
    <location>
        <begin position="390"/>
        <end position="595"/>
    </location>
</feature>
<dbReference type="SMART" id="SM00564">
    <property type="entry name" value="PQQ"/>
    <property type="match status" value="4"/>
</dbReference>
<dbReference type="GO" id="GO:0016491">
    <property type="term" value="F:oxidoreductase activity"/>
    <property type="evidence" value="ECO:0007669"/>
    <property type="project" value="UniProtKB-KW"/>
</dbReference>
<dbReference type="Proteomes" id="UP001278500">
    <property type="component" value="Unassembled WGS sequence"/>
</dbReference>
<reference evidence="5" key="1">
    <citation type="journal article" date="2023" name="Mol. Phylogenet. Evol.">
        <title>Genome-scale phylogeny and comparative genomics of the fungal order Sordariales.</title>
        <authorList>
            <person name="Hensen N."/>
            <person name="Bonometti L."/>
            <person name="Westerberg I."/>
            <person name="Brannstrom I.O."/>
            <person name="Guillou S."/>
            <person name="Cros-Aarteil S."/>
            <person name="Calhoun S."/>
            <person name="Haridas S."/>
            <person name="Kuo A."/>
            <person name="Mondo S."/>
            <person name="Pangilinan J."/>
            <person name="Riley R."/>
            <person name="LaButti K."/>
            <person name="Andreopoulos B."/>
            <person name="Lipzen A."/>
            <person name="Chen C."/>
            <person name="Yan M."/>
            <person name="Daum C."/>
            <person name="Ng V."/>
            <person name="Clum A."/>
            <person name="Steindorff A."/>
            <person name="Ohm R.A."/>
            <person name="Martin F."/>
            <person name="Silar P."/>
            <person name="Natvig D.O."/>
            <person name="Lalanne C."/>
            <person name="Gautier V."/>
            <person name="Ament-Velasquez S.L."/>
            <person name="Kruys A."/>
            <person name="Hutchinson M.I."/>
            <person name="Powell A.J."/>
            <person name="Barry K."/>
            <person name="Miller A.N."/>
            <person name="Grigoriev I.V."/>
            <person name="Debuchy R."/>
            <person name="Gladieux P."/>
            <person name="Hiltunen Thoren M."/>
            <person name="Johannesson H."/>
        </authorList>
    </citation>
    <scope>NUCLEOTIDE SEQUENCE</scope>
    <source>
        <strain evidence="5">CBS 560.94</strain>
    </source>
</reference>
<dbReference type="InterPro" id="IPR002372">
    <property type="entry name" value="PQQ_rpt_dom"/>
</dbReference>
<evidence type="ECO:0000256" key="2">
    <source>
        <dbReference type="ARBA" id="ARBA00008156"/>
    </source>
</evidence>
<dbReference type="InterPro" id="IPR018391">
    <property type="entry name" value="PQQ_b-propeller_rpt"/>
</dbReference>
<dbReference type="RefSeq" id="XP_062680348.1">
    <property type="nucleotide sequence ID" value="XM_062822080.1"/>
</dbReference>